<evidence type="ECO:0000259" key="6">
    <source>
        <dbReference type="PROSITE" id="PS51085"/>
    </source>
</evidence>
<keyword evidence="1" id="KW-0001">2Fe-2S</keyword>
<dbReference type="InterPro" id="IPR001041">
    <property type="entry name" value="2Fe-2S_ferredoxin-type"/>
</dbReference>
<dbReference type="RefSeq" id="WP_144200942.1">
    <property type="nucleotide sequence ID" value="NZ_CAJPVH010000002.1"/>
</dbReference>
<evidence type="ECO:0000313" key="7">
    <source>
        <dbReference type="EMBL" id="TSP10439.1"/>
    </source>
</evidence>
<keyword evidence="9" id="KW-1185">Reference proteome</keyword>
<dbReference type="InterPro" id="IPR036884">
    <property type="entry name" value="2Fe-2S-bd_dom_sf"/>
</dbReference>
<reference evidence="8" key="3">
    <citation type="submission" date="2022-05" db="EMBL/GenBank/DDBJ databases">
        <authorList>
            <person name="Kunte H.-J."/>
        </authorList>
    </citation>
    <scope>NUCLEOTIDE SEQUENCE</scope>
    <source>
        <strain evidence="8">G5</strain>
    </source>
</reference>
<dbReference type="InterPro" id="IPR036010">
    <property type="entry name" value="2Fe-2S_ferredoxin-like_sf"/>
</dbReference>
<keyword evidence="2" id="KW-0479">Metal-binding</keyword>
<dbReference type="FunFam" id="3.10.20.30:FF:000020">
    <property type="entry name" value="Xanthine dehydrogenase iron-sulfur subunit"/>
    <property type="match status" value="1"/>
</dbReference>
<protein>
    <submittedName>
        <fullName evidence="8">(2Fe-2S)-binding protein</fullName>
    </submittedName>
</protein>
<evidence type="ECO:0000256" key="1">
    <source>
        <dbReference type="ARBA" id="ARBA00022714"/>
    </source>
</evidence>
<evidence type="ECO:0000256" key="2">
    <source>
        <dbReference type="ARBA" id="ARBA00022723"/>
    </source>
</evidence>
<dbReference type="Proteomes" id="UP000318943">
    <property type="component" value="Unassembled WGS sequence"/>
</dbReference>
<dbReference type="Pfam" id="PF01799">
    <property type="entry name" value="Fer2_2"/>
    <property type="match status" value="1"/>
</dbReference>
<dbReference type="InterPro" id="IPR006058">
    <property type="entry name" value="2Fe2S_fd_BS"/>
</dbReference>
<evidence type="ECO:0000313" key="8">
    <source>
        <dbReference type="EMBL" id="URF07031.1"/>
    </source>
</evidence>
<evidence type="ECO:0000313" key="9">
    <source>
        <dbReference type="Proteomes" id="UP000318943"/>
    </source>
</evidence>
<reference evidence="8" key="2">
    <citation type="journal article" date="2022" name="Microbiol. Resour. Announc.">
        <title>Genome Sequence of Cupriavidus campinensis Strain G5, a Member of a Bacterial Consortium Capable of Polyethylene Degradation.</title>
        <authorList>
            <person name="Schneider B."/>
            <person name="Pfeiffer F."/>
            <person name="Dyall-Smith M."/>
            <person name="Kunte H.J."/>
        </authorList>
    </citation>
    <scope>NUCLEOTIDE SEQUENCE</scope>
    <source>
        <strain evidence="8">G5</strain>
    </source>
</reference>
<organism evidence="8 10">
    <name type="scientific">Cupriavidus campinensis</name>
    <dbReference type="NCBI Taxonomy" id="151783"/>
    <lineage>
        <taxon>Bacteria</taxon>
        <taxon>Pseudomonadati</taxon>
        <taxon>Pseudomonadota</taxon>
        <taxon>Betaproteobacteria</taxon>
        <taxon>Burkholderiales</taxon>
        <taxon>Burkholderiaceae</taxon>
        <taxon>Cupriavidus</taxon>
    </lineage>
</organism>
<evidence type="ECO:0000256" key="3">
    <source>
        <dbReference type="ARBA" id="ARBA00023002"/>
    </source>
</evidence>
<keyword evidence="4" id="KW-0408">Iron</keyword>
<dbReference type="Pfam" id="PF00111">
    <property type="entry name" value="Fer2"/>
    <property type="match status" value="1"/>
</dbReference>
<keyword evidence="3" id="KW-0560">Oxidoreductase</keyword>
<dbReference type="EMBL" id="VCIZ01000015">
    <property type="protein sequence ID" value="TSP10439.1"/>
    <property type="molecule type" value="Genomic_DNA"/>
</dbReference>
<dbReference type="PROSITE" id="PS00197">
    <property type="entry name" value="2FE2S_FER_1"/>
    <property type="match status" value="1"/>
</dbReference>
<proteinExistence type="predicted"/>
<feature type="domain" description="2Fe-2S ferredoxin-type" evidence="6">
    <location>
        <begin position="3"/>
        <end position="79"/>
    </location>
</feature>
<dbReference type="KEGG" id="ccam:M5D45_28675"/>
<dbReference type="Gene3D" id="3.10.20.30">
    <property type="match status" value="1"/>
</dbReference>
<dbReference type="Gene3D" id="1.10.150.120">
    <property type="entry name" value="[2Fe-2S]-binding domain"/>
    <property type="match status" value="1"/>
</dbReference>
<accession>A0AAE9L4V3</accession>
<dbReference type="GO" id="GO:0046872">
    <property type="term" value="F:metal ion binding"/>
    <property type="evidence" value="ECO:0007669"/>
    <property type="project" value="UniProtKB-KW"/>
</dbReference>
<dbReference type="InterPro" id="IPR002888">
    <property type="entry name" value="2Fe-2S-bd"/>
</dbReference>
<dbReference type="EMBL" id="CP097331">
    <property type="protein sequence ID" value="URF07031.1"/>
    <property type="molecule type" value="Genomic_DNA"/>
</dbReference>
<evidence type="ECO:0000256" key="4">
    <source>
        <dbReference type="ARBA" id="ARBA00023004"/>
    </source>
</evidence>
<dbReference type="CDD" id="cd00207">
    <property type="entry name" value="fer2"/>
    <property type="match status" value="1"/>
</dbReference>
<name>A0AAE9L4V3_9BURK</name>
<dbReference type="SUPFAM" id="SSF47741">
    <property type="entry name" value="CO dehydrogenase ISP C-domain like"/>
    <property type="match status" value="1"/>
</dbReference>
<gene>
    <name evidence="7" type="ORF">FGG12_21880</name>
    <name evidence="8" type="ORF">M5D45_28675</name>
</gene>
<dbReference type="InterPro" id="IPR012675">
    <property type="entry name" value="Beta-grasp_dom_sf"/>
</dbReference>
<dbReference type="PANTHER" id="PTHR44379:SF8">
    <property type="entry name" value="XANTHINE DEHYDROGENASE IRON-SULFUR-BINDING SUBUNIT XDHC-RELATED"/>
    <property type="match status" value="1"/>
</dbReference>
<reference evidence="7 9" key="1">
    <citation type="submission" date="2019-05" db="EMBL/GenBank/DDBJ databases">
        <title>Whole genome sequence analysis of Cupriavidus campinensis S14E4C strain.</title>
        <authorList>
            <person name="Abbaszade G."/>
            <person name="Szabo A."/>
            <person name="Toumi M."/>
            <person name="Toth E."/>
        </authorList>
    </citation>
    <scope>NUCLEOTIDE SEQUENCE [LARGE SCALE GENOMIC DNA]</scope>
    <source>
        <strain evidence="7 9">S14E4C</strain>
    </source>
</reference>
<sequence length="163" mass="17506">MRQFIALTLNGEPRELAVEPHSTLLDALRHDAGLTGTKKGCDVGECGSCTVLMDGKPTNACLVLAPEAHGCTLVTIEGIQPDPDTVHPVQDQFMRCGAAQCGFCTPGFVVMAKALLDENPQPTRDEIRFAIAGNICRCTGYTKIIEAIEQTAETLRHAPEATR</sequence>
<keyword evidence="5" id="KW-0411">Iron-sulfur</keyword>
<evidence type="ECO:0000256" key="5">
    <source>
        <dbReference type="ARBA" id="ARBA00023014"/>
    </source>
</evidence>
<evidence type="ECO:0000313" key="10">
    <source>
        <dbReference type="Proteomes" id="UP001056132"/>
    </source>
</evidence>
<dbReference type="PANTHER" id="PTHR44379">
    <property type="entry name" value="OXIDOREDUCTASE WITH IRON-SULFUR SUBUNIT"/>
    <property type="match status" value="1"/>
</dbReference>
<dbReference type="GO" id="GO:0051537">
    <property type="term" value="F:2 iron, 2 sulfur cluster binding"/>
    <property type="evidence" value="ECO:0007669"/>
    <property type="project" value="UniProtKB-KW"/>
</dbReference>
<dbReference type="SUPFAM" id="SSF54292">
    <property type="entry name" value="2Fe-2S ferredoxin-like"/>
    <property type="match status" value="1"/>
</dbReference>
<dbReference type="PROSITE" id="PS51085">
    <property type="entry name" value="2FE2S_FER_2"/>
    <property type="match status" value="1"/>
</dbReference>
<dbReference type="InterPro" id="IPR051452">
    <property type="entry name" value="Diverse_Oxidoreductases"/>
</dbReference>
<dbReference type="Proteomes" id="UP001056132">
    <property type="component" value="Chromosome 2"/>
</dbReference>
<dbReference type="GO" id="GO:0016491">
    <property type="term" value="F:oxidoreductase activity"/>
    <property type="evidence" value="ECO:0007669"/>
    <property type="project" value="UniProtKB-KW"/>
</dbReference>
<dbReference type="AlphaFoldDB" id="A0AAE9L4V3"/>